<accession>A0A174F3K3</accession>
<reference evidence="1 2" key="1">
    <citation type="submission" date="2015-09" db="EMBL/GenBank/DDBJ databases">
        <authorList>
            <consortium name="Pathogen Informatics"/>
        </authorList>
    </citation>
    <scope>NUCLEOTIDE SEQUENCE [LARGE SCALE GENOMIC DNA]</scope>
    <source>
        <strain evidence="1 2">2789STDY5834855</strain>
    </source>
</reference>
<dbReference type="EMBL" id="CYZV01000024">
    <property type="protein sequence ID" value="CUO43339.1"/>
    <property type="molecule type" value="Genomic_DNA"/>
</dbReference>
<dbReference type="AlphaFoldDB" id="A0A174F3K3"/>
<organism evidence="1 2">
    <name type="scientific">Clostridium disporicum</name>
    <dbReference type="NCBI Taxonomy" id="84024"/>
    <lineage>
        <taxon>Bacteria</taxon>
        <taxon>Bacillati</taxon>
        <taxon>Bacillota</taxon>
        <taxon>Clostridia</taxon>
        <taxon>Eubacteriales</taxon>
        <taxon>Clostridiaceae</taxon>
        <taxon>Clostridium</taxon>
    </lineage>
</organism>
<sequence length="237" mass="26554">MERREALEYLVGLGMEKEPIVELPQGTYTRESLKRVTAPLAEVLRVSTLTGLVDYIKANVDQIRGELLIHVNAHNEVRLYSPLNCDRERELYIKAEAILPNNIRYNDFLDTERFNIMLQSSFVDGGDKAVLLKYTGLVQDEAVKSTGDDGVSQQVTVKTGVASVGQAIVPNPVSLAPYRTFPEVEQPTSKFIFRMQSGPRAALFEADGGAWRNQAIINIKKYLEKELEEIKNISIIA</sequence>
<evidence type="ECO:0008006" key="3">
    <source>
        <dbReference type="Google" id="ProtNLM"/>
    </source>
</evidence>
<gene>
    <name evidence="1" type="ORF">ERS852470_02333</name>
</gene>
<dbReference type="Proteomes" id="UP000095558">
    <property type="component" value="Unassembled WGS sequence"/>
</dbReference>
<dbReference type="RefSeq" id="WP_055277046.1">
    <property type="nucleotide sequence ID" value="NZ_CYZV01000024.1"/>
</dbReference>
<evidence type="ECO:0000313" key="2">
    <source>
        <dbReference type="Proteomes" id="UP000095558"/>
    </source>
</evidence>
<protein>
    <recommendedName>
        <fullName evidence="3">Phage protein</fullName>
    </recommendedName>
</protein>
<dbReference type="OrthoDB" id="5432268at2"/>
<proteinExistence type="predicted"/>
<name>A0A174F3K3_9CLOT</name>
<evidence type="ECO:0000313" key="1">
    <source>
        <dbReference type="EMBL" id="CUO43339.1"/>
    </source>
</evidence>